<dbReference type="AlphaFoldDB" id="A0ABD3KI51"/>
<accession>A0ABD3KI51</accession>
<dbReference type="InterPro" id="IPR013083">
    <property type="entry name" value="Znf_RING/FYVE/PHD"/>
</dbReference>
<dbReference type="SUPFAM" id="SSF57850">
    <property type="entry name" value="RING/U-box"/>
    <property type="match status" value="1"/>
</dbReference>
<evidence type="ECO:0000256" key="5">
    <source>
        <dbReference type="ARBA" id="ARBA00022833"/>
    </source>
</evidence>
<evidence type="ECO:0000256" key="2">
    <source>
        <dbReference type="ARBA" id="ARBA00012483"/>
    </source>
</evidence>
<comment type="caution">
    <text evidence="8">The sequence shown here is derived from an EMBL/GenBank/DDBJ whole genome shotgun (WGS) entry which is preliminary data.</text>
</comment>
<evidence type="ECO:0000313" key="8">
    <source>
        <dbReference type="EMBL" id="KAL3736736.1"/>
    </source>
</evidence>
<dbReference type="Pfam" id="PF13639">
    <property type="entry name" value="zf-RING_2"/>
    <property type="match status" value="1"/>
</dbReference>
<evidence type="ECO:0000256" key="3">
    <source>
        <dbReference type="ARBA" id="ARBA00022723"/>
    </source>
</evidence>
<organism evidence="8 9">
    <name type="scientific">Eucalyptus globulus</name>
    <name type="common">Tasmanian blue gum</name>
    <dbReference type="NCBI Taxonomy" id="34317"/>
    <lineage>
        <taxon>Eukaryota</taxon>
        <taxon>Viridiplantae</taxon>
        <taxon>Streptophyta</taxon>
        <taxon>Embryophyta</taxon>
        <taxon>Tracheophyta</taxon>
        <taxon>Spermatophyta</taxon>
        <taxon>Magnoliopsida</taxon>
        <taxon>eudicotyledons</taxon>
        <taxon>Gunneridae</taxon>
        <taxon>Pentapetalae</taxon>
        <taxon>rosids</taxon>
        <taxon>malvids</taxon>
        <taxon>Myrtales</taxon>
        <taxon>Myrtaceae</taxon>
        <taxon>Myrtoideae</taxon>
        <taxon>Eucalypteae</taxon>
        <taxon>Eucalyptus</taxon>
    </lineage>
</organism>
<dbReference type="Proteomes" id="UP001634007">
    <property type="component" value="Unassembled WGS sequence"/>
</dbReference>
<keyword evidence="4 6" id="KW-0863">Zinc-finger</keyword>
<protein>
    <recommendedName>
        <fullName evidence="2">RING-type E3 ubiquitin transferase</fullName>
        <ecNumber evidence="2">2.3.2.27</ecNumber>
    </recommendedName>
</protein>
<dbReference type="PROSITE" id="PS50089">
    <property type="entry name" value="ZF_RING_2"/>
    <property type="match status" value="1"/>
</dbReference>
<dbReference type="PANTHER" id="PTHR15710:SF77">
    <property type="entry name" value="RING-H2 FINGER PROTEIN ATL21B"/>
    <property type="match status" value="1"/>
</dbReference>
<evidence type="ECO:0000256" key="6">
    <source>
        <dbReference type="PROSITE-ProRule" id="PRU00175"/>
    </source>
</evidence>
<evidence type="ECO:0000256" key="4">
    <source>
        <dbReference type="ARBA" id="ARBA00022771"/>
    </source>
</evidence>
<dbReference type="GO" id="GO:0008270">
    <property type="term" value="F:zinc ion binding"/>
    <property type="evidence" value="ECO:0007669"/>
    <property type="project" value="UniProtKB-KW"/>
</dbReference>
<proteinExistence type="predicted"/>
<name>A0ABD3KI51_EUCGL</name>
<dbReference type="Gene3D" id="3.30.40.10">
    <property type="entry name" value="Zinc/RING finger domain, C3HC4 (zinc finger)"/>
    <property type="match status" value="1"/>
</dbReference>
<dbReference type="PANTHER" id="PTHR15710">
    <property type="entry name" value="E3 UBIQUITIN-PROTEIN LIGASE PRAJA"/>
    <property type="match status" value="1"/>
</dbReference>
<evidence type="ECO:0000259" key="7">
    <source>
        <dbReference type="PROSITE" id="PS50089"/>
    </source>
</evidence>
<keyword evidence="9" id="KW-1185">Reference proteome</keyword>
<reference evidence="8 9" key="1">
    <citation type="submission" date="2024-11" db="EMBL/GenBank/DDBJ databases">
        <title>Chromosome-level genome assembly of Eucalyptus globulus Labill. provides insights into its genome evolution.</title>
        <authorList>
            <person name="Li X."/>
        </authorList>
    </citation>
    <scope>NUCLEOTIDE SEQUENCE [LARGE SCALE GENOMIC DNA]</scope>
    <source>
        <strain evidence="8">CL2024</strain>
        <tissue evidence="8">Fresh tender leaves</tissue>
    </source>
</reference>
<dbReference type="InterPro" id="IPR001841">
    <property type="entry name" value="Znf_RING"/>
</dbReference>
<dbReference type="EC" id="2.3.2.27" evidence="2"/>
<comment type="catalytic activity">
    <reaction evidence="1">
        <text>S-ubiquitinyl-[E2 ubiquitin-conjugating enzyme]-L-cysteine + [acceptor protein]-L-lysine = [E2 ubiquitin-conjugating enzyme]-L-cysteine + N(6)-ubiquitinyl-[acceptor protein]-L-lysine.</text>
        <dbReference type="EC" id="2.3.2.27"/>
    </reaction>
</comment>
<sequence length="89" mass="10028">MVLEVSIHRREQREMVAALRESMEFSDAFGAVTASGTAIDVLKKTKLHGALDSGDDGCVICKDEISRDEEVMPMPCKHIFHHECIVRWL</sequence>
<gene>
    <name evidence="8" type="ORF">ACJRO7_025643</name>
</gene>
<evidence type="ECO:0000313" key="9">
    <source>
        <dbReference type="Proteomes" id="UP001634007"/>
    </source>
</evidence>
<evidence type="ECO:0000256" key="1">
    <source>
        <dbReference type="ARBA" id="ARBA00000900"/>
    </source>
</evidence>
<keyword evidence="5" id="KW-0862">Zinc</keyword>
<dbReference type="EMBL" id="JBJKBG010000006">
    <property type="protein sequence ID" value="KAL3736736.1"/>
    <property type="molecule type" value="Genomic_DNA"/>
</dbReference>
<dbReference type="GO" id="GO:0061630">
    <property type="term" value="F:ubiquitin protein ligase activity"/>
    <property type="evidence" value="ECO:0007669"/>
    <property type="project" value="UniProtKB-EC"/>
</dbReference>
<feature type="domain" description="RING-type" evidence="7">
    <location>
        <begin position="58"/>
        <end position="89"/>
    </location>
</feature>
<keyword evidence="3" id="KW-0479">Metal-binding</keyword>